<accession>A0A1Y2K3X5</accession>
<dbReference type="PANTHER" id="PTHR42792">
    <property type="entry name" value="FLAGELLIN"/>
    <property type="match status" value="1"/>
</dbReference>
<keyword evidence="6" id="KW-0282">Flagellum</keyword>
<evidence type="ECO:0000256" key="3">
    <source>
        <dbReference type="RuleBase" id="RU362073"/>
    </source>
</evidence>
<evidence type="ECO:0000259" key="4">
    <source>
        <dbReference type="Pfam" id="PF00669"/>
    </source>
</evidence>
<dbReference type="PANTHER" id="PTHR42792:SF2">
    <property type="entry name" value="FLAGELLIN"/>
    <property type="match status" value="1"/>
</dbReference>
<keyword evidence="6" id="KW-0969">Cilium</keyword>
<evidence type="ECO:0000256" key="2">
    <source>
        <dbReference type="ARBA" id="ARBA00023143"/>
    </source>
</evidence>
<dbReference type="GO" id="GO:0009288">
    <property type="term" value="C:bacterial-type flagellum"/>
    <property type="evidence" value="ECO:0007669"/>
    <property type="project" value="UniProtKB-SubCell"/>
</dbReference>
<keyword evidence="3" id="KW-0964">Secreted</keyword>
<dbReference type="InterPro" id="IPR001029">
    <property type="entry name" value="Flagellin_N"/>
</dbReference>
<sequence>MGLYVNTNVASLTAQRNLNKTSQKLGNVYQRLSSGLRINSAKDDAAGLSIATRMGAQVRGLNMAARNANDGISLAQVAEGALEETTNALQRMRELAVQAANGTMTTSDRDDLHSEFAQLVSEIDRIAHTTSFNGKVLMSTAGYSAKIQVGAYSGQMISFVIKAATANALAISALTISGTGPSRAASAISTLDLAINSITDIRATLGAMQNRFEAVISNLNSQAENTTAAKSRIMDADIAFETAQLTAQSILQQAGTAILAQANQQPALALSLLG</sequence>
<comment type="subcellular location">
    <subcellularLocation>
        <location evidence="3">Secreted</location>
    </subcellularLocation>
    <subcellularLocation>
        <location evidence="3">Bacterial flagellum</location>
    </subcellularLocation>
</comment>
<organism evidence="6 7">
    <name type="scientific">Magnetofaba australis IT-1</name>
    <dbReference type="NCBI Taxonomy" id="1434232"/>
    <lineage>
        <taxon>Bacteria</taxon>
        <taxon>Pseudomonadati</taxon>
        <taxon>Pseudomonadota</taxon>
        <taxon>Magnetococcia</taxon>
        <taxon>Magnetococcales</taxon>
        <taxon>Magnetococcaceae</taxon>
        <taxon>Magnetofaba</taxon>
    </lineage>
</organism>
<comment type="function">
    <text evidence="3">Flagellin is the subunit protein which polymerizes to form the filaments of bacterial flagella.</text>
</comment>
<dbReference type="RefSeq" id="WP_085442055.1">
    <property type="nucleotide sequence ID" value="NZ_LVJN01000019.1"/>
</dbReference>
<gene>
    <name evidence="6" type="ORF">MAIT1_05228</name>
</gene>
<feature type="domain" description="Flagellin N-terminal" evidence="4">
    <location>
        <begin position="5"/>
        <end position="139"/>
    </location>
</feature>
<dbReference type="SUPFAM" id="SSF64518">
    <property type="entry name" value="Phase 1 flagellin"/>
    <property type="match status" value="1"/>
</dbReference>
<dbReference type="InterPro" id="IPR042187">
    <property type="entry name" value="Flagellin_C_sub2"/>
</dbReference>
<keyword evidence="7" id="KW-1185">Reference proteome</keyword>
<name>A0A1Y2K3X5_9PROT</name>
<dbReference type="GO" id="GO:0005198">
    <property type="term" value="F:structural molecule activity"/>
    <property type="evidence" value="ECO:0007669"/>
    <property type="project" value="UniProtKB-UniRule"/>
</dbReference>
<dbReference type="STRING" id="1434232.MAIT1_05228"/>
<dbReference type="AlphaFoldDB" id="A0A1Y2K3X5"/>
<dbReference type="InterPro" id="IPR046358">
    <property type="entry name" value="Flagellin_C"/>
</dbReference>
<feature type="domain" description="Flagellin C-terminal" evidence="5">
    <location>
        <begin position="189"/>
        <end position="273"/>
    </location>
</feature>
<dbReference type="Pfam" id="PF00700">
    <property type="entry name" value="Flagellin_C"/>
    <property type="match status" value="1"/>
</dbReference>
<comment type="caution">
    <text evidence="6">The sequence shown here is derived from an EMBL/GenBank/DDBJ whole genome shotgun (WGS) entry which is preliminary data.</text>
</comment>
<dbReference type="PRINTS" id="PR00207">
    <property type="entry name" value="FLAGELLIN"/>
</dbReference>
<dbReference type="InterPro" id="IPR001492">
    <property type="entry name" value="Flagellin"/>
</dbReference>
<dbReference type="Gene3D" id="6.10.10.10">
    <property type="entry name" value="Flagellar export chaperone, C-terminal domain"/>
    <property type="match status" value="1"/>
</dbReference>
<dbReference type="Gene3D" id="6.10.280.190">
    <property type="match status" value="1"/>
</dbReference>
<keyword evidence="2 3" id="KW-0975">Bacterial flagellum</keyword>
<comment type="similarity">
    <text evidence="1 3">Belongs to the bacterial flagellin family.</text>
</comment>
<dbReference type="Pfam" id="PF00669">
    <property type="entry name" value="Flagellin_N"/>
    <property type="match status" value="1"/>
</dbReference>
<dbReference type="Proteomes" id="UP000194003">
    <property type="component" value="Unassembled WGS sequence"/>
</dbReference>
<dbReference type="Gene3D" id="1.20.1330.10">
    <property type="entry name" value="f41 fragment of flagellin, N-terminal domain"/>
    <property type="match status" value="1"/>
</dbReference>
<dbReference type="GO" id="GO:0005576">
    <property type="term" value="C:extracellular region"/>
    <property type="evidence" value="ECO:0007669"/>
    <property type="project" value="UniProtKB-SubCell"/>
</dbReference>
<protein>
    <recommendedName>
        <fullName evidence="3">Flagellin</fullName>
    </recommendedName>
</protein>
<evidence type="ECO:0000313" key="7">
    <source>
        <dbReference type="Proteomes" id="UP000194003"/>
    </source>
</evidence>
<reference evidence="6 7" key="1">
    <citation type="journal article" date="2016" name="BMC Genomics">
        <title>Combined genomic and structural analyses of a cultured magnetotactic bacterium reveals its niche adaptation to a dynamic environment.</title>
        <authorList>
            <person name="Araujo A.C."/>
            <person name="Morillo V."/>
            <person name="Cypriano J."/>
            <person name="Teixeira L.C."/>
            <person name="Leao P."/>
            <person name="Lyra S."/>
            <person name="Almeida L.G."/>
            <person name="Bazylinski D.A."/>
            <person name="Vasconcellos A.T."/>
            <person name="Abreu F."/>
            <person name="Lins U."/>
        </authorList>
    </citation>
    <scope>NUCLEOTIDE SEQUENCE [LARGE SCALE GENOMIC DNA]</scope>
    <source>
        <strain evidence="6 7">IT-1</strain>
    </source>
</reference>
<keyword evidence="6" id="KW-0966">Cell projection</keyword>
<evidence type="ECO:0000256" key="1">
    <source>
        <dbReference type="ARBA" id="ARBA00005709"/>
    </source>
</evidence>
<evidence type="ECO:0000259" key="5">
    <source>
        <dbReference type="Pfam" id="PF00700"/>
    </source>
</evidence>
<proteinExistence type="inferred from homology"/>
<evidence type="ECO:0000313" key="6">
    <source>
        <dbReference type="EMBL" id="OSM03929.1"/>
    </source>
</evidence>
<dbReference type="OrthoDB" id="9796789at2"/>
<dbReference type="EMBL" id="LVJN01000019">
    <property type="protein sequence ID" value="OSM03929.1"/>
    <property type="molecule type" value="Genomic_DNA"/>
</dbReference>